<accession>A0A495D245</accession>
<dbReference type="InterPro" id="IPR036388">
    <property type="entry name" value="WH-like_DNA-bd_sf"/>
</dbReference>
<name>A0A495D245_9PROT</name>
<protein>
    <submittedName>
        <fullName evidence="3">ArsR family transcriptional regulator</fullName>
    </submittedName>
</protein>
<dbReference type="PRINTS" id="PR00778">
    <property type="entry name" value="HTHARSR"/>
</dbReference>
<dbReference type="PROSITE" id="PS50987">
    <property type="entry name" value="HTH_ARSR_2"/>
    <property type="match status" value="1"/>
</dbReference>
<dbReference type="InterPro" id="IPR001845">
    <property type="entry name" value="HTH_ArsR_DNA-bd_dom"/>
</dbReference>
<reference evidence="3 4" key="1">
    <citation type="submission" date="2018-10" db="EMBL/GenBank/DDBJ databases">
        <title>Genomic Encyclopedia of Type Strains, Phase IV (KMG-IV): sequencing the most valuable type-strain genomes for metagenomic binning, comparative biology and taxonomic classification.</title>
        <authorList>
            <person name="Goeker M."/>
        </authorList>
    </citation>
    <scope>NUCLEOTIDE SEQUENCE [LARGE SCALE GENOMIC DNA]</scope>
    <source>
        <strain evidence="3 4">DSM 4734</strain>
    </source>
</reference>
<dbReference type="CDD" id="cd00090">
    <property type="entry name" value="HTH_ARSR"/>
    <property type="match status" value="1"/>
</dbReference>
<organism evidence="3 4">
    <name type="scientific">Maricaulis maris</name>
    <dbReference type="NCBI Taxonomy" id="74318"/>
    <lineage>
        <taxon>Bacteria</taxon>
        <taxon>Pseudomonadati</taxon>
        <taxon>Pseudomonadota</taxon>
        <taxon>Alphaproteobacteria</taxon>
        <taxon>Maricaulales</taxon>
        <taxon>Maricaulaceae</taxon>
        <taxon>Maricaulis</taxon>
    </lineage>
</organism>
<dbReference type="GO" id="GO:0003700">
    <property type="term" value="F:DNA-binding transcription factor activity"/>
    <property type="evidence" value="ECO:0007669"/>
    <property type="project" value="InterPro"/>
</dbReference>
<dbReference type="Pfam" id="PF12840">
    <property type="entry name" value="HTH_20"/>
    <property type="match status" value="1"/>
</dbReference>
<comment type="caution">
    <text evidence="3">The sequence shown here is derived from an EMBL/GenBank/DDBJ whole genome shotgun (WGS) entry which is preliminary data.</text>
</comment>
<evidence type="ECO:0000313" key="4">
    <source>
        <dbReference type="Proteomes" id="UP000273675"/>
    </source>
</evidence>
<evidence type="ECO:0000313" key="3">
    <source>
        <dbReference type="EMBL" id="RKQ95622.1"/>
    </source>
</evidence>
<dbReference type="Gene3D" id="1.10.10.10">
    <property type="entry name" value="Winged helix-like DNA-binding domain superfamily/Winged helix DNA-binding domain"/>
    <property type="match status" value="1"/>
</dbReference>
<dbReference type="EMBL" id="RBIM01000006">
    <property type="protein sequence ID" value="RKQ95622.1"/>
    <property type="molecule type" value="Genomic_DNA"/>
</dbReference>
<evidence type="ECO:0000259" key="2">
    <source>
        <dbReference type="PROSITE" id="PS50987"/>
    </source>
</evidence>
<gene>
    <name evidence="3" type="ORF">C7435_2725</name>
</gene>
<feature type="domain" description="HTH arsR-type" evidence="2">
    <location>
        <begin position="1"/>
        <end position="94"/>
    </location>
</feature>
<dbReference type="Proteomes" id="UP000273675">
    <property type="component" value="Unassembled WGS sequence"/>
</dbReference>
<dbReference type="AlphaFoldDB" id="A0A495D245"/>
<dbReference type="SUPFAM" id="SSF46785">
    <property type="entry name" value="Winged helix' DNA-binding domain"/>
    <property type="match status" value="1"/>
</dbReference>
<proteinExistence type="predicted"/>
<dbReference type="SMART" id="SM00418">
    <property type="entry name" value="HTH_ARSR"/>
    <property type="match status" value="1"/>
</dbReference>
<dbReference type="OrthoDB" id="9815653at2"/>
<feature type="region of interest" description="Disordered" evidence="1">
    <location>
        <begin position="110"/>
        <end position="129"/>
    </location>
</feature>
<evidence type="ECO:0000256" key="1">
    <source>
        <dbReference type="SAM" id="MobiDB-lite"/>
    </source>
</evidence>
<dbReference type="PANTHER" id="PTHR38600:SF1">
    <property type="entry name" value="TRANSCRIPTIONAL REGULATORY PROTEIN"/>
    <property type="match status" value="1"/>
</dbReference>
<dbReference type="RefSeq" id="WP_121212098.1">
    <property type="nucleotide sequence ID" value="NZ_RBIM01000006.1"/>
</dbReference>
<feature type="compositionally biased region" description="Basic and acidic residues" evidence="1">
    <location>
        <begin position="120"/>
        <end position="129"/>
    </location>
</feature>
<dbReference type="InterPro" id="IPR011991">
    <property type="entry name" value="ArsR-like_HTH"/>
</dbReference>
<dbReference type="InterPro" id="IPR036390">
    <property type="entry name" value="WH_DNA-bd_sf"/>
</dbReference>
<sequence>MMSPDTMDAVFQALASTTRRAMLDIVRNEPGCSVGAVAGRFDVSRIAVMRHLSVLEEAGLIISDKRGRTRHLYMNAVPIQMIHDRWTSEYSALWSGRMLDIKYLAEQRRAQEGDGAETDDIAHKKGEPG</sequence>
<dbReference type="PANTHER" id="PTHR38600">
    <property type="entry name" value="TRANSCRIPTIONAL REGULATORY PROTEIN"/>
    <property type="match status" value="1"/>
</dbReference>